<dbReference type="InterPro" id="IPR052737">
    <property type="entry name" value="Omega-amidase_YafV"/>
</dbReference>
<dbReference type="AlphaFoldDB" id="A0A934UJU9"/>
<dbReference type="RefSeq" id="WP_200105708.1">
    <property type="nucleotide sequence ID" value="NZ_JAEHFV010000002.1"/>
</dbReference>
<dbReference type="InterPro" id="IPR036526">
    <property type="entry name" value="C-N_Hydrolase_sf"/>
</dbReference>
<dbReference type="GO" id="GO:0050152">
    <property type="term" value="F:omega-amidase activity"/>
    <property type="evidence" value="ECO:0007669"/>
    <property type="project" value="UniProtKB-EC"/>
</dbReference>
<dbReference type="Gene3D" id="3.60.110.10">
    <property type="entry name" value="Carbon-nitrogen hydrolase"/>
    <property type="match status" value="1"/>
</dbReference>
<dbReference type="InterPro" id="IPR003010">
    <property type="entry name" value="C-N_Hydrolase"/>
</dbReference>
<organism evidence="7 8">
    <name type="scientific">Flavobacterium agrisoli</name>
    <dbReference type="NCBI Taxonomy" id="2793066"/>
    <lineage>
        <taxon>Bacteria</taxon>
        <taxon>Pseudomonadati</taxon>
        <taxon>Bacteroidota</taxon>
        <taxon>Flavobacteriia</taxon>
        <taxon>Flavobacteriales</taxon>
        <taxon>Flavobacteriaceae</taxon>
        <taxon>Flavobacterium</taxon>
    </lineage>
</organism>
<comment type="similarity">
    <text evidence="1">Belongs to the carbon-nitrogen hydrolase superfamily. NIT1/NIT2 family.</text>
</comment>
<keyword evidence="2" id="KW-0378">Hydrolase</keyword>
<dbReference type="NCBIfam" id="NF007757">
    <property type="entry name" value="PRK10438.1"/>
    <property type="match status" value="1"/>
</dbReference>
<dbReference type="PANTHER" id="PTHR47799:SF1">
    <property type="entry name" value="OMEGA-AMIDASE YAFV"/>
    <property type="match status" value="1"/>
</dbReference>
<feature type="domain" description="CN hydrolase" evidence="6">
    <location>
        <begin position="1"/>
        <end position="232"/>
    </location>
</feature>
<dbReference type="CDD" id="cd07575">
    <property type="entry name" value="Xc-1258_like"/>
    <property type="match status" value="1"/>
</dbReference>
<dbReference type="SUPFAM" id="SSF56317">
    <property type="entry name" value="Carbon-nitrogen hydrolase"/>
    <property type="match status" value="1"/>
</dbReference>
<dbReference type="FunFam" id="3.60.110.10:FF:000004">
    <property type="entry name" value="Carbon-nitrogen hydrolase"/>
    <property type="match status" value="1"/>
</dbReference>
<evidence type="ECO:0000256" key="3">
    <source>
        <dbReference type="ARBA" id="ARBA00039118"/>
    </source>
</evidence>
<dbReference type="Proteomes" id="UP000609172">
    <property type="component" value="Unassembled WGS sequence"/>
</dbReference>
<dbReference type="Pfam" id="PF00795">
    <property type="entry name" value="CN_hydrolase"/>
    <property type="match status" value="1"/>
</dbReference>
<evidence type="ECO:0000313" key="8">
    <source>
        <dbReference type="Proteomes" id="UP000609172"/>
    </source>
</evidence>
<accession>A0A934UJU9</accession>
<dbReference type="PANTHER" id="PTHR47799">
    <property type="entry name" value="OMEGA-AMIDASE YAFV"/>
    <property type="match status" value="1"/>
</dbReference>
<keyword evidence="8" id="KW-1185">Reference proteome</keyword>
<dbReference type="GO" id="GO:0106008">
    <property type="term" value="F:2-oxoglutaramate amidase activity"/>
    <property type="evidence" value="ECO:0007669"/>
    <property type="project" value="TreeGrafter"/>
</dbReference>
<sequence>MKVALLQSSLIWENPTANRNLFEQKIKTLISEVNLVVLPEMFTTGFTMNAKKMAEKMNGETVLWMQKIAVQKKIAITGSLIIEENDNFYNRLLFVFPNGEWQYYDKRHLFTLAHENEHYTKGNSRLLVSYLGFKICPLICYDLRFPVFSRNNEDFDVLLYVANWPTVRIKAWDVLLQARAIENVCYAVGVNRVGLDGHGYEHTGHSQVHDCLGEPVLVPQEAEGVFIVDLDKKVLEDTRKNKAFLKDQDDFSLRL</sequence>
<evidence type="ECO:0000256" key="1">
    <source>
        <dbReference type="ARBA" id="ARBA00010613"/>
    </source>
</evidence>
<evidence type="ECO:0000256" key="4">
    <source>
        <dbReference type="ARBA" id="ARBA00052904"/>
    </source>
</evidence>
<gene>
    <name evidence="7" type="ORF">I5M07_08080</name>
</gene>
<evidence type="ECO:0000256" key="2">
    <source>
        <dbReference type="ARBA" id="ARBA00022801"/>
    </source>
</evidence>
<proteinExistence type="inferred from homology"/>
<comment type="catalytic activity">
    <reaction evidence="4">
        <text>a monoamide of a dicarboxylate + H2O = a dicarboxylate + NH4(+)</text>
        <dbReference type="Rhea" id="RHEA:11716"/>
        <dbReference type="ChEBI" id="CHEBI:15377"/>
        <dbReference type="ChEBI" id="CHEBI:28938"/>
        <dbReference type="ChEBI" id="CHEBI:28965"/>
        <dbReference type="ChEBI" id="CHEBI:77450"/>
        <dbReference type="EC" id="3.5.1.3"/>
    </reaction>
</comment>
<comment type="caution">
    <text evidence="7">The sequence shown here is derived from an EMBL/GenBank/DDBJ whole genome shotgun (WGS) entry which is preliminary data.</text>
</comment>
<evidence type="ECO:0000256" key="5">
    <source>
        <dbReference type="ARBA" id="ARBA00072139"/>
    </source>
</evidence>
<dbReference type="EMBL" id="JAEHFV010000002">
    <property type="protein sequence ID" value="MBK0369795.1"/>
    <property type="molecule type" value="Genomic_DNA"/>
</dbReference>
<evidence type="ECO:0000313" key="7">
    <source>
        <dbReference type="EMBL" id="MBK0369795.1"/>
    </source>
</evidence>
<reference evidence="7" key="1">
    <citation type="submission" date="2020-12" db="EMBL/GenBank/DDBJ databases">
        <title>Bacterial novel species Flavobacterium sp. SE-1-e isolated from soil.</title>
        <authorList>
            <person name="Jung H.-Y."/>
        </authorList>
    </citation>
    <scope>NUCLEOTIDE SEQUENCE</scope>
    <source>
        <strain evidence="7">SE-1-e</strain>
    </source>
</reference>
<dbReference type="EC" id="3.5.1.3" evidence="3"/>
<protein>
    <recommendedName>
        <fullName evidence="5">Omega-amidase YafV</fullName>
        <ecNumber evidence="3">3.5.1.3</ecNumber>
    </recommendedName>
</protein>
<name>A0A934UJU9_9FLAO</name>
<dbReference type="PROSITE" id="PS50263">
    <property type="entry name" value="CN_HYDROLASE"/>
    <property type="match status" value="1"/>
</dbReference>
<evidence type="ECO:0000259" key="6">
    <source>
        <dbReference type="PROSITE" id="PS50263"/>
    </source>
</evidence>